<feature type="region of interest" description="Disordered" evidence="1">
    <location>
        <begin position="443"/>
        <end position="471"/>
    </location>
</feature>
<dbReference type="SUPFAM" id="SSF81383">
    <property type="entry name" value="F-box domain"/>
    <property type="match status" value="1"/>
</dbReference>
<comment type="caution">
    <text evidence="2">The sequence shown here is derived from an EMBL/GenBank/DDBJ whole genome shotgun (WGS) entry which is preliminary data.</text>
</comment>
<dbReference type="OrthoDB" id="197967at2759"/>
<dbReference type="InterPro" id="IPR036047">
    <property type="entry name" value="F-box-like_dom_sf"/>
</dbReference>
<evidence type="ECO:0000256" key="1">
    <source>
        <dbReference type="SAM" id="MobiDB-lite"/>
    </source>
</evidence>
<gene>
    <name evidence="2" type="ORF">HMN09_01322500</name>
</gene>
<feature type="compositionally biased region" description="Basic and acidic residues" evidence="1">
    <location>
        <begin position="207"/>
        <end position="218"/>
    </location>
</feature>
<feature type="compositionally biased region" description="Basic and acidic residues" evidence="1">
    <location>
        <begin position="154"/>
        <end position="166"/>
    </location>
</feature>
<dbReference type="Pfam" id="PF09725">
    <property type="entry name" value="Fra10Ac1"/>
    <property type="match status" value="1"/>
</dbReference>
<dbReference type="AlphaFoldDB" id="A0A8H6VQ52"/>
<name>A0A8H6VQ52_MYCCL</name>
<feature type="region of interest" description="Disordered" evidence="1">
    <location>
        <begin position="154"/>
        <end position="218"/>
    </location>
</feature>
<dbReference type="EMBL" id="JACAZE010000028">
    <property type="protein sequence ID" value="KAF7289604.1"/>
    <property type="molecule type" value="Genomic_DNA"/>
</dbReference>
<dbReference type="InterPro" id="IPR019129">
    <property type="entry name" value="Folate-sensitive_fs_Fra10Ac1"/>
</dbReference>
<protein>
    <submittedName>
        <fullName evidence="2">F-box domain-containing protein</fullName>
    </submittedName>
</protein>
<dbReference type="Proteomes" id="UP000613580">
    <property type="component" value="Unassembled WGS sequence"/>
</dbReference>
<evidence type="ECO:0000313" key="2">
    <source>
        <dbReference type="EMBL" id="KAF7289604.1"/>
    </source>
</evidence>
<accession>A0A8H6VQ52</accession>
<organism evidence="2 3">
    <name type="scientific">Mycena chlorophos</name>
    <name type="common">Agaric fungus</name>
    <name type="synonym">Agaricus chlorophos</name>
    <dbReference type="NCBI Taxonomy" id="658473"/>
    <lineage>
        <taxon>Eukaryota</taxon>
        <taxon>Fungi</taxon>
        <taxon>Dikarya</taxon>
        <taxon>Basidiomycota</taxon>
        <taxon>Agaricomycotina</taxon>
        <taxon>Agaricomycetes</taxon>
        <taxon>Agaricomycetidae</taxon>
        <taxon>Agaricales</taxon>
        <taxon>Marasmiineae</taxon>
        <taxon>Mycenaceae</taxon>
        <taxon>Mycena</taxon>
    </lineage>
</organism>
<feature type="compositionally biased region" description="Basic and acidic residues" evidence="1">
    <location>
        <begin position="96"/>
        <end position="107"/>
    </location>
</feature>
<evidence type="ECO:0000313" key="3">
    <source>
        <dbReference type="Proteomes" id="UP000613580"/>
    </source>
</evidence>
<feature type="compositionally biased region" description="Basic residues" evidence="1">
    <location>
        <begin position="195"/>
        <end position="205"/>
    </location>
</feature>
<reference evidence="2" key="1">
    <citation type="submission" date="2020-05" db="EMBL/GenBank/DDBJ databases">
        <title>Mycena genomes resolve the evolution of fungal bioluminescence.</title>
        <authorList>
            <person name="Tsai I.J."/>
        </authorList>
    </citation>
    <scope>NUCLEOTIDE SEQUENCE</scope>
    <source>
        <strain evidence="2">110903Hualien_Pintung</strain>
    </source>
</reference>
<keyword evidence="3" id="KW-1185">Reference proteome</keyword>
<feature type="region of interest" description="Disordered" evidence="1">
    <location>
        <begin position="86"/>
        <end position="112"/>
    </location>
</feature>
<proteinExistence type="predicted"/>
<sequence>MTLYARAEIPAPVRGRNEFEILKASHKFLREEDDSQQRGASWDDQLAGKYYDSLFREFAVCDLKHYKSGNFSLRWRTESEVLSGAGESTCGNTRCAHHDPRNADSETHKRKRGRLTTLELPFAYEEHGEAKSALVKTVLCEKCLGKMMWKKRKEREAAGSARKEDREVDGDEDYGPAAPSARSGRDEESDEPQTRRRNSRSRSPARRPTERDARRRESQDNQLWGMMRVCTRWRNVIVNSPYFWRHVSFSDWAEATEFSKATAWKRTNEQIMRSGLVPLTLNLIPLSLWNESEEVLDMLLDASDRIEFAVLSLDKKLLRRFHKHTKGFPTLWKLGLGLTEEVGENENEALSEFLDRLSALTHLHRSNQVEIDWVATLAPLKSLWSRLRVCELTECMVDDVLLVLPHFSAGSRLYLTQGRYIRGAPDTLHPVKHTKLMGLSFDTSHASSTTSPRQPFNDSRYGTSSSRHSTP</sequence>